<dbReference type="Gene3D" id="1.10.4160.10">
    <property type="entry name" value="Hydantoin permease"/>
    <property type="match status" value="1"/>
</dbReference>
<evidence type="ECO:0000256" key="5">
    <source>
        <dbReference type="ARBA" id="ARBA00022989"/>
    </source>
</evidence>
<evidence type="ECO:0000256" key="3">
    <source>
        <dbReference type="ARBA" id="ARBA00022448"/>
    </source>
</evidence>
<feature type="transmembrane region" description="Helical" evidence="9">
    <location>
        <begin position="55"/>
        <end position="78"/>
    </location>
</feature>
<feature type="transmembrane region" description="Helical" evidence="9">
    <location>
        <begin position="84"/>
        <end position="108"/>
    </location>
</feature>
<dbReference type="InterPro" id="IPR001248">
    <property type="entry name" value="Pur-cyt_permease"/>
</dbReference>
<evidence type="ECO:0000313" key="10">
    <source>
        <dbReference type="EMBL" id="GGB43233.1"/>
    </source>
</evidence>
<organism evidence="10 11">
    <name type="scientific">Gordonia jinhuaensis</name>
    <dbReference type="NCBI Taxonomy" id="1517702"/>
    <lineage>
        <taxon>Bacteria</taxon>
        <taxon>Bacillati</taxon>
        <taxon>Actinomycetota</taxon>
        <taxon>Actinomycetes</taxon>
        <taxon>Mycobacteriales</taxon>
        <taxon>Gordoniaceae</taxon>
        <taxon>Gordonia</taxon>
    </lineage>
</organism>
<feature type="transmembrane region" description="Helical" evidence="9">
    <location>
        <begin position="129"/>
        <end position="152"/>
    </location>
</feature>
<reference evidence="10" key="2">
    <citation type="submission" date="2020-09" db="EMBL/GenBank/DDBJ databases">
        <authorList>
            <person name="Sun Q."/>
            <person name="Zhou Y."/>
        </authorList>
    </citation>
    <scope>NUCLEOTIDE SEQUENCE</scope>
    <source>
        <strain evidence="10">CGMCC 1.12827</strain>
    </source>
</reference>
<evidence type="ECO:0000256" key="9">
    <source>
        <dbReference type="SAM" id="Phobius"/>
    </source>
</evidence>
<evidence type="ECO:0000256" key="4">
    <source>
        <dbReference type="ARBA" id="ARBA00022692"/>
    </source>
</evidence>
<reference evidence="10" key="1">
    <citation type="journal article" date="2014" name="Int. J. Syst. Evol. Microbiol.">
        <title>Complete genome sequence of Corynebacterium casei LMG S-19264T (=DSM 44701T), isolated from a smear-ripened cheese.</title>
        <authorList>
            <consortium name="US DOE Joint Genome Institute (JGI-PGF)"/>
            <person name="Walter F."/>
            <person name="Albersmeier A."/>
            <person name="Kalinowski J."/>
            <person name="Ruckert C."/>
        </authorList>
    </citation>
    <scope>NUCLEOTIDE SEQUENCE</scope>
    <source>
        <strain evidence="10">CGMCC 1.12827</strain>
    </source>
</reference>
<keyword evidence="4 9" id="KW-0812">Transmembrane</keyword>
<feature type="transmembrane region" description="Helical" evidence="9">
    <location>
        <begin position="262"/>
        <end position="285"/>
    </location>
</feature>
<proteinExistence type="inferred from homology"/>
<dbReference type="GO" id="GO:0005886">
    <property type="term" value="C:plasma membrane"/>
    <property type="evidence" value="ECO:0007669"/>
    <property type="project" value="TreeGrafter"/>
</dbReference>
<dbReference type="PANTHER" id="PTHR31806:SF1">
    <property type="entry name" value="PURINE-CYTOSINE PERMEASE FCY2-RELATED"/>
    <property type="match status" value="1"/>
</dbReference>
<gene>
    <name evidence="10" type="ORF">GCM10011489_33420</name>
</gene>
<dbReference type="GO" id="GO:0022857">
    <property type="term" value="F:transmembrane transporter activity"/>
    <property type="evidence" value="ECO:0007669"/>
    <property type="project" value="InterPro"/>
</dbReference>
<feature type="transmembrane region" description="Helical" evidence="9">
    <location>
        <begin position="345"/>
        <end position="367"/>
    </location>
</feature>
<evidence type="ECO:0000256" key="7">
    <source>
        <dbReference type="PIRNR" id="PIRNR002744"/>
    </source>
</evidence>
<dbReference type="PANTHER" id="PTHR31806">
    <property type="entry name" value="PURINE-CYTOSINE PERMEASE FCY2-RELATED"/>
    <property type="match status" value="1"/>
</dbReference>
<keyword evidence="5 9" id="KW-1133">Transmembrane helix</keyword>
<feature type="compositionally biased region" description="Low complexity" evidence="8">
    <location>
        <begin position="471"/>
        <end position="482"/>
    </location>
</feature>
<comment type="subcellular location">
    <subcellularLocation>
        <location evidence="1">Membrane</location>
        <topology evidence="1">Multi-pass membrane protein</topology>
    </subcellularLocation>
</comment>
<feature type="transmembrane region" description="Helical" evidence="9">
    <location>
        <begin position="414"/>
        <end position="437"/>
    </location>
</feature>
<name>A0A916X091_9ACTN</name>
<feature type="transmembrane region" description="Helical" evidence="9">
    <location>
        <begin position="164"/>
        <end position="184"/>
    </location>
</feature>
<dbReference type="EMBL" id="BMGC01000034">
    <property type="protein sequence ID" value="GGB43233.1"/>
    <property type="molecule type" value="Genomic_DNA"/>
</dbReference>
<sequence>MRRFASARWYQEPVTSDGMAVEQRDDTGSRGLVEQRGIEYIPESERRGTVRHLGAMWSGVILNVLTVVYGTLMIALGLNWWQAVLAVLIGNLTWVFTGVVSIAGPAAGTTTFGVSRLVYGHHGVRPIAFFNWIMMLGYEVLDLVLGVLAASALLRMAGVEVSTAIQVTLVIGLSVIQAVLPLLGHAAITKALSALAIPCAVIFLIMAWLVAGKVHLGDQQPGSLAMFFGAIAVTASSGALGWAPTAADYSRYLPRTVSKVRLATTVALAGGIPQVLLMFLGIAIAVAMPSATDPVSGLSTVFPTWLVVIYLLMVVVQMLGLNAVDLYSSGVTLQIVGLRVQRWQAVLVDSVICAIVGLSVVLSGSFYQFVNNFLLFMIVWFAPWVGVFTADLVRRRVIYPVGADEAPVVSLWSVPALTAQFLGMLASVLCINTTVFVGPLASMMDGADLSVIVGIVVGAAVYMALSAGTKPAGTTPAGTKTAVTQSDIATN</sequence>
<evidence type="ECO:0000256" key="6">
    <source>
        <dbReference type="ARBA" id="ARBA00023136"/>
    </source>
</evidence>
<protein>
    <submittedName>
        <fullName evidence="10">Allantoin permease</fullName>
    </submittedName>
</protein>
<keyword evidence="3 7" id="KW-0813">Transport</keyword>
<evidence type="ECO:0000256" key="8">
    <source>
        <dbReference type="SAM" id="MobiDB-lite"/>
    </source>
</evidence>
<evidence type="ECO:0000256" key="2">
    <source>
        <dbReference type="ARBA" id="ARBA00008974"/>
    </source>
</evidence>
<dbReference type="AlphaFoldDB" id="A0A916X091"/>
<dbReference type="Proteomes" id="UP000621454">
    <property type="component" value="Unassembled WGS sequence"/>
</dbReference>
<feature type="transmembrane region" description="Helical" evidence="9">
    <location>
        <begin position="191"/>
        <end position="211"/>
    </location>
</feature>
<feature type="transmembrane region" description="Helical" evidence="9">
    <location>
        <begin position="449"/>
        <end position="465"/>
    </location>
</feature>
<feature type="transmembrane region" description="Helical" evidence="9">
    <location>
        <begin position="305"/>
        <end position="324"/>
    </location>
</feature>
<feature type="transmembrane region" description="Helical" evidence="9">
    <location>
        <begin position="223"/>
        <end position="242"/>
    </location>
</feature>
<dbReference type="Pfam" id="PF02133">
    <property type="entry name" value="Transp_cyt_pur"/>
    <property type="match status" value="1"/>
</dbReference>
<keyword evidence="6 7" id="KW-0472">Membrane</keyword>
<evidence type="ECO:0000256" key="1">
    <source>
        <dbReference type="ARBA" id="ARBA00004141"/>
    </source>
</evidence>
<comment type="caution">
    <text evidence="10">The sequence shown here is derived from an EMBL/GenBank/DDBJ whole genome shotgun (WGS) entry which is preliminary data.</text>
</comment>
<comment type="similarity">
    <text evidence="2 7">Belongs to the purine-cytosine permease (2.A.39) family.</text>
</comment>
<accession>A0A916X091</accession>
<keyword evidence="11" id="KW-1185">Reference proteome</keyword>
<feature type="transmembrane region" description="Helical" evidence="9">
    <location>
        <begin position="373"/>
        <end position="393"/>
    </location>
</feature>
<evidence type="ECO:0000313" key="11">
    <source>
        <dbReference type="Proteomes" id="UP000621454"/>
    </source>
</evidence>
<dbReference type="PIRSF" id="PIRSF002744">
    <property type="entry name" value="Pur-cyt_permease"/>
    <property type="match status" value="1"/>
</dbReference>
<feature type="region of interest" description="Disordered" evidence="8">
    <location>
        <begin position="471"/>
        <end position="491"/>
    </location>
</feature>
<dbReference type="InterPro" id="IPR026030">
    <property type="entry name" value="Pur-cyt_permease_Fcy2/21/22"/>
</dbReference>